<comment type="similarity">
    <text evidence="1 2">Belongs to the BioY family.</text>
</comment>
<dbReference type="Pfam" id="PF02632">
    <property type="entry name" value="BioY"/>
    <property type="match status" value="1"/>
</dbReference>
<comment type="subcellular location">
    <subcellularLocation>
        <location evidence="2">Cell membrane</location>
        <topology evidence="2">Multi-pass membrane protein</topology>
    </subcellularLocation>
</comment>
<sequence length="204" mass="21919">MKRTWTAMEMVYAGLFTALIAIGAFIQVPVPGMDYFTLQFLFVLMAGMVLGSRLGAVSVGVYVLLGLFGLPVFAAGGGFGYIFRPSFGYLIGFIAAAFAAGFVTEKVRANSYKKYLWAAFTGFAVTYTIGLAYKYLMLNLYVGEKTAFAMVLADCFPLDMPGDVILCLAAAMIAVRLVPAAKGMALKAAGRQSVADGRIKRMDQ</sequence>
<feature type="transmembrane region" description="Helical" evidence="3">
    <location>
        <begin position="87"/>
        <end position="103"/>
    </location>
</feature>
<dbReference type="AlphaFoldDB" id="A0A1M4UVC0"/>
<evidence type="ECO:0000256" key="1">
    <source>
        <dbReference type="ARBA" id="ARBA00010692"/>
    </source>
</evidence>
<dbReference type="Gene3D" id="1.10.1760.20">
    <property type="match status" value="1"/>
</dbReference>
<dbReference type="GO" id="GO:0015225">
    <property type="term" value="F:biotin transmembrane transporter activity"/>
    <property type="evidence" value="ECO:0007669"/>
    <property type="project" value="UniProtKB-UniRule"/>
</dbReference>
<evidence type="ECO:0000256" key="3">
    <source>
        <dbReference type="SAM" id="Phobius"/>
    </source>
</evidence>
<keyword evidence="2" id="KW-0813">Transport</keyword>
<dbReference type="GO" id="GO:0005886">
    <property type="term" value="C:plasma membrane"/>
    <property type="evidence" value="ECO:0007669"/>
    <property type="project" value="UniProtKB-SubCell"/>
</dbReference>
<proteinExistence type="inferred from homology"/>
<feature type="transmembrane region" description="Helical" evidence="3">
    <location>
        <begin position="12"/>
        <end position="30"/>
    </location>
</feature>
<feature type="transmembrane region" description="Helical" evidence="3">
    <location>
        <begin position="156"/>
        <end position="178"/>
    </location>
</feature>
<gene>
    <name evidence="4" type="ORF">SAMN02745158_00995</name>
</gene>
<evidence type="ECO:0000256" key="2">
    <source>
        <dbReference type="PIRNR" id="PIRNR016661"/>
    </source>
</evidence>
<reference evidence="4 5" key="1">
    <citation type="submission" date="2016-11" db="EMBL/GenBank/DDBJ databases">
        <authorList>
            <person name="Jaros S."/>
            <person name="Januszkiewicz K."/>
            <person name="Wedrychowicz H."/>
        </authorList>
    </citation>
    <scope>NUCLEOTIDE SEQUENCE [LARGE SCALE GENOMIC DNA]</scope>
    <source>
        <strain evidence="4 5">DSM 17459</strain>
    </source>
</reference>
<dbReference type="PANTHER" id="PTHR34295:SF1">
    <property type="entry name" value="BIOTIN TRANSPORTER BIOY"/>
    <property type="match status" value="1"/>
</dbReference>
<organism evidence="4 5">
    <name type="scientific">Lactonifactor longoviformis DSM 17459</name>
    <dbReference type="NCBI Taxonomy" id="1122155"/>
    <lineage>
        <taxon>Bacteria</taxon>
        <taxon>Bacillati</taxon>
        <taxon>Bacillota</taxon>
        <taxon>Clostridia</taxon>
        <taxon>Eubacteriales</taxon>
        <taxon>Clostridiaceae</taxon>
        <taxon>Lactonifactor</taxon>
    </lineage>
</organism>
<dbReference type="EMBL" id="FQVI01000003">
    <property type="protein sequence ID" value="SHE60540.1"/>
    <property type="molecule type" value="Genomic_DNA"/>
</dbReference>
<evidence type="ECO:0000313" key="5">
    <source>
        <dbReference type="Proteomes" id="UP000184245"/>
    </source>
</evidence>
<evidence type="ECO:0000313" key="4">
    <source>
        <dbReference type="EMBL" id="SHE60540.1"/>
    </source>
</evidence>
<accession>A0A1M4UVC0</accession>
<dbReference type="InterPro" id="IPR003784">
    <property type="entry name" value="BioY"/>
</dbReference>
<keyword evidence="5" id="KW-1185">Reference proteome</keyword>
<keyword evidence="2 3" id="KW-0472">Membrane</keyword>
<dbReference type="STRING" id="1122155.SAMN02745158_00995"/>
<protein>
    <recommendedName>
        <fullName evidence="2">Biotin transporter</fullName>
    </recommendedName>
</protein>
<feature type="transmembrane region" description="Helical" evidence="3">
    <location>
        <begin position="61"/>
        <end position="81"/>
    </location>
</feature>
<keyword evidence="2" id="KW-1003">Cell membrane</keyword>
<dbReference type="Proteomes" id="UP000184245">
    <property type="component" value="Unassembled WGS sequence"/>
</dbReference>
<feature type="transmembrane region" description="Helical" evidence="3">
    <location>
        <begin position="36"/>
        <end position="54"/>
    </location>
</feature>
<feature type="transmembrane region" description="Helical" evidence="3">
    <location>
        <begin position="115"/>
        <end position="136"/>
    </location>
</feature>
<dbReference type="PANTHER" id="PTHR34295">
    <property type="entry name" value="BIOTIN TRANSPORTER BIOY"/>
    <property type="match status" value="1"/>
</dbReference>
<keyword evidence="3" id="KW-1133">Transmembrane helix</keyword>
<dbReference type="PIRSF" id="PIRSF016661">
    <property type="entry name" value="BioY"/>
    <property type="match status" value="1"/>
</dbReference>
<name>A0A1M4UVC0_9CLOT</name>
<keyword evidence="3" id="KW-0812">Transmembrane</keyword>